<dbReference type="PROSITE" id="PS52016">
    <property type="entry name" value="TONB_DEPENDENT_REC_3"/>
    <property type="match status" value="1"/>
</dbReference>
<dbReference type="SUPFAM" id="SSF56935">
    <property type="entry name" value="Porins"/>
    <property type="match status" value="1"/>
</dbReference>
<evidence type="ECO:0000256" key="3">
    <source>
        <dbReference type="ARBA" id="ARBA00022452"/>
    </source>
</evidence>
<keyword evidence="7 10" id="KW-0472">Membrane</keyword>
<sequence length="680" mass="76638">MRRQTGFLIGTLLVVTGVVKGQQDTSQLLKEVVVQSYYSRASLQRVPTAVSILTPADLQLQQGPSLLPAMNTVPGVRMEERSPGSYRLSIRGSLLRSPFGIRNVRIYADDIPLTDATGNTYLNLVDQNAVNAVEILKGPDGSMFGANSGGIVRLSLAPLPADTHHVQLNLQGGSYGLFHGSLNFQQQWNNYQLQVFQGYQRADGYRQNTNMKRSYTQTTQRWEYRPGYTLKLLAFYSDLSYLTPGGLTLAQSQANPKQARPSTPTIPGAVGQKAGIYNRTFQGGLVHEAQFTPRLKHVLAVFGETTHFENPFITKYEVRDENTAGVRTYLQWENDPHRNSLVQWKWLNGLEWQETTTDAIEYGNRQGVRDTIQRAYKLTADQHFFFTRFQAMANGFTFEAAGSLNYFRYFYHSGNQTKVRFTPQLMPRISLSYLFAPQITGRLTVSRGYSPPTTEEISAVASKDVEPESGWNYEAGIRAATRTGRASIDMAFFYYRMQNAIVRRVDSLGNDYYVNAGGVKQKGIEVQGTFWIIRPGGHSLLRGLKWTEGYTYSHFRFSDYIIGQKNYSGNRVTGVPQNVLVSGLLFNLPSRLSVYVQHTYTSRLPLDDGSTFFADSYHLLQANINWQLPLRMRYPVSVYAGAYNLLNTNYSLGNDLNAVGNRFYNPAPGRNYFGGLTMRF</sequence>
<evidence type="ECO:0000259" key="13">
    <source>
        <dbReference type="Pfam" id="PF07715"/>
    </source>
</evidence>
<evidence type="ECO:0000256" key="7">
    <source>
        <dbReference type="ARBA" id="ARBA00023136"/>
    </source>
</evidence>
<dbReference type="InterPro" id="IPR036942">
    <property type="entry name" value="Beta-barrel_TonB_sf"/>
</dbReference>
<evidence type="ECO:0000256" key="6">
    <source>
        <dbReference type="ARBA" id="ARBA00023077"/>
    </source>
</evidence>
<keyword evidence="4 10" id="KW-0812">Transmembrane</keyword>
<dbReference type="Pfam" id="PF00593">
    <property type="entry name" value="TonB_dep_Rec_b-barrel"/>
    <property type="match status" value="1"/>
</dbReference>
<evidence type="ECO:0000313" key="14">
    <source>
        <dbReference type="EMBL" id="RFS20204.1"/>
    </source>
</evidence>
<feature type="domain" description="TonB-dependent receptor-like beta-barrel" evidence="12">
    <location>
        <begin position="169"/>
        <end position="645"/>
    </location>
</feature>
<keyword evidence="3 10" id="KW-1134">Transmembrane beta strand</keyword>
<dbReference type="Pfam" id="PF07715">
    <property type="entry name" value="Plug"/>
    <property type="match status" value="1"/>
</dbReference>
<evidence type="ECO:0000313" key="15">
    <source>
        <dbReference type="Proteomes" id="UP000260644"/>
    </source>
</evidence>
<evidence type="ECO:0000256" key="5">
    <source>
        <dbReference type="ARBA" id="ARBA00022729"/>
    </source>
</evidence>
<dbReference type="InterPro" id="IPR000531">
    <property type="entry name" value="Beta-barrel_TonB"/>
</dbReference>
<dbReference type="Gene3D" id="2.170.130.10">
    <property type="entry name" value="TonB-dependent receptor, plug domain"/>
    <property type="match status" value="1"/>
</dbReference>
<dbReference type="Gene3D" id="2.40.170.20">
    <property type="entry name" value="TonB-dependent receptor, beta-barrel domain"/>
    <property type="match status" value="1"/>
</dbReference>
<comment type="caution">
    <text evidence="14">The sequence shown here is derived from an EMBL/GenBank/DDBJ whole genome shotgun (WGS) entry which is preliminary data.</text>
</comment>
<organism evidence="14 15">
    <name type="scientific">Chitinophaga silvatica</name>
    <dbReference type="NCBI Taxonomy" id="2282649"/>
    <lineage>
        <taxon>Bacteria</taxon>
        <taxon>Pseudomonadati</taxon>
        <taxon>Bacteroidota</taxon>
        <taxon>Chitinophagia</taxon>
        <taxon>Chitinophagales</taxon>
        <taxon>Chitinophagaceae</taxon>
        <taxon>Chitinophaga</taxon>
    </lineage>
</organism>
<protein>
    <submittedName>
        <fullName evidence="14">TonB-dependent receptor</fullName>
    </submittedName>
</protein>
<evidence type="ECO:0000256" key="2">
    <source>
        <dbReference type="ARBA" id="ARBA00022448"/>
    </source>
</evidence>
<dbReference type="GO" id="GO:0015344">
    <property type="term" value="F:siderophore uptake transmembrane transporter activity"/>
    <property type="evidence" value="ECO:0007669"/>
    <property type="project" value="TreeGrafter"/>
</dbReference>
<reference evidence="14 15" key="1">
    <citation type="submission" date="2018-07" db="EMBL/GenBank/DDBJ databases">
        <title>Chitinophaga K2CV101002-2 sp. nov., isolated from a monsoon evergreen broad-leaved forest soil.</title>
        <authorList>
            <person name="Lv Y."/>
        </authorList>
    </citation>
    <scope>NUCLEOTIDE SEQUENCE [LARGE SCALE GENOMIC DNA]</scope>
    <source>
        <strain evidence="14 15">GDMCC 1.1288</strain>
    </source>
</reference>
<dbReference type="OrthoDB" id="9782587at2"/>
<keyword evidence="8 14" id="KW-0675">Receptor</keyword>
<keyword evidence="15" id="KW-1185">Reference proteome</keyword>
<dbReference type="PANTHER" id="PTHR30069">
    <property type="entry name" value="TONB-DEPENDENT OUTER MEMBRANE RECEPTOR"/>
    <property type="match status" value="1"/>
</dbReference>
<dbReference type="EMBL" id="QPMM01000011">
    <property type="protein sequence ID" value="RFS20204.1"/>
    <property type="molecule type" value="Genomic_DNA"/>
</dbReference>
<dbReference type="PANTHER" id="PTHR30069:SF29">
    <property type="entry name" value="HEMOGLOBIN AND HEMOGLOBIN-HAPTOGLOBIN-BINDING PROTEIN 1-RELATED"/>
    <property type="match status" value="1"/>
</dbReference>
<dbReference type="InterPro" id="IPR039426">
    <property type="entry name" value="TonB-dep_rcpt-like"/>
</dbReference>
<dbReference type="InterPro" id="IPR012910">
    <property type="entry name" value="Plug_dom"/>
</dbReference>
<feature type="domain" description="TonB-dependent receptor plug" evidence="13">
    <location>
        <begin position="43"/>
        <end position="150"/>
    </location>
</feature>
<dbReference type="GO" id="GO:0044718">
    <property type="term" value="P:siderophore transmembrane transport"/>
    <property type="evidence" value="ECO:0007669"/>
    <property type="project" value="TreeGrafter"/>
</dbReference>
<dbReference type="GO" id="GO:0009279">
    <property type="term" value="C:cell outer membrane"/>
    <property type="evidence" value="ECO:0007669"/>
    <property type="project" value="UniProtKB-SubCell"/>
</dbReference>
<dbReference type="InterPro" id="IPR037066">
    <property type="entry name" value="Plug_dom_sf"/>
</dbReference>
<evidence type="ECO:0000256" key="11">
    <source>
        <dbReference type="RuleBase" id="RU003357"/>
    </source>
</evidence>
<evidence type="ECO:0000256" key="8">
    <source>
        <dbReference type="ARBA" id="ARBA00023170"/>
    </source>
</evidence>
<accession>A0A3E1Y636</accession>
<evidence type="ECO:0000256" key="1">
    <source>
        <dbReference type="ARBA" id="ARBA00004571"/>
    </source>
</evidence>
<evidence type="ECO:0000256" key="4">
    <source>
        <dbReference type="ARBA" id="ARBA00022692"/>
    </source>
</evidence>
<name>A0A3E1Y636_9BACT</name>
<keyword evidence="6 11" id="KW-0798">TonB box</keyword>
<dbReference type="Proteomes" id="UP000260644">
    <property type="component" value="Unassembled WGS sequence"/>
</dbReference>
<proteinExistence type="inferred from homology"/>
<evidence type="ECO:0000256" key="9">
    <source>
        <dbReference type="ARBA" id="ARBA00023237"/>
    </source>
</evidence>
<comment type="similarity">
    <text evidence="10 11">Belongs to the TonB-dependent receptor family.</text>
</comment>
<gene>
    <name evidence="14" type="ORF">DVR12_21040</name>
</gene>
<comment type="subcellular location">
    <subcellularLocation>
        <location evidence="1 10">Cell outer membrane</location>
        <topology evidence="1 10">Multi-pass membrane protein</topology>
    </subcellularLocation>
</comment>
<dbReference type="AlphaFoldDB" id="A0A3E1Y636"/>
<keyword evidence="5" id="KW-0732">Signal</keyword>
<evidence type="ECO:0000256" key="10">
    <source>
        <dbReference type="PROSITE-ProRule" id="PRU01360"/>
    </source>
</evidence>
<keyword evidence="9 10" id="KW-0998">Cell outer membrane</keyword>
<evidence type="ECO:0000259" key="12">
    <source>
        <dbReference type="Pfam" id="PF00593"/>
    </source>
</evidence>
<keyword evidence="2 10" id="KW-0813">Transport</keyword>
<dbReference type="RefSeq" id="WP_116977766.1">
    <property type="nucleotide sequence ID" value="NZ_QPMM01000011.1"/>
</dbReference>